<evidence type="ECO:0000256" key="10">
    <source>
        <dbReference type="ARBA" id="ARBA00080379"/>
    </source>
</evidence>
<dbReference type="InterPro" id="IPR008921">
    <property type="entry name" value="DNA_pol3_clamp-load_cplx_C"/>
</dbReference>
<dbReference type="PANTHER" id="PTHR11669">
    <property type="entry name" value="REPLICATION FACTOR C / DNA POLYMERASE III GAMMA-TAU SUBUNIT"/>
    <property type="match status" value="1"/>
</dbReference>
<dbReference type="Gene3D" id="1.20.272.10">
    <property type="match status" value="1"/>
</dbReference>
<evidence type="ECO:0000256" key="3">
    <source>
        <dbReference type="ARBA" id="ARBA00022705"/>
    </source>
</evidence>
<comment type="subunit">
    <text evidence="6">Subunit of the RFC complex, an heteropentameric complex consisting of a large subunit RFC1 and four small subunits RFC2, RFC3, RFC4 and RFC5; the RFC complex interacts with PCNA. Forms an heterotetrameric complex with RFC2, RFC4 and RFC5; this complex has ATPase activity but is not stimulated by PCNA. The heterotetramer of subunits RFC2, RFC3, RFC4 and RFC5 interacts with RAD17. Interacts with CNTD1; this interaction facilitates crossover formation.</text>
</comment>
<gene>
    <name evidence="11" type="ORF">HAZT_HAZT001178</name>
</gene>
<dbReference type="GO" id="GO:0005663">
    <property type="term" value="C:DNA replication factor C complex"/>
    <property type="evidence" value="ECO:0007669"/>
    <property type="project" value="TreeGrafter"/>
</dbReference>
<evidence type="ECO:0000256" key="4">
    <source>
        <dbReference type="ARBA" id="ARBA00023242"/>
    </source>
</evidence>
<dbReference type="FunFam" id="1.10.8.60:FF:000030">
    <property type="entry name" value="replication factor C subunit 3"/>
    <property type="match status" value="1"/>
</dbReference>
<dbReference type="CDD" id="cd00009">
    <property type="entry name" value="AAA"/>
    <property type="match status" value="1"/>
</dbReference>
<dbReference type="OrthoDB" id="761538at2759"/>
<dbReference type="InterPro" id="IPR027417">
    <property type="entry name" value="P-loop_NTPase"/>
</dbReference>
<evidence type="ECO:0000256" key="2">
    <source>
        <dbReference type="ARBA" id="ARBA00005378"/>
    </source>
</evidence>
<organism evidence="11">
    <name type="scientific">Hyalella azteca</name>
    <name type="common">Amphipod</name>
    <dbReference type="NCBI Taxonomy" id="294128"/>
    <lineage>
        <taxon>Eukaryota</taxon>
        <taxon>Metazoa</taxon>
        <taxon>Ecdysozoa</taxon>
        <taxon>Arthropoda</taxon>
        <taxon>Crustacea</taxon>
        <taxon>Multicrustacea</taxon>
        <taxon>Malacostraca</taxon>
        <taxon>Eumalacostraca</taxon>
        <taxon>Peracarida</taxon>
        <taxon>Amphipoda</taxon>
        <taxon>Senticaudata</taxon>
        <taxon>Talitrida</taxon>
        <taxon>Talitroidea</taxon>
        <taxon>Hyalellidae</taxon>
        <taxon>Hyalella</taxon>
    </lineage>
</organism>
<sequence>MQVDGGDFPHLLVTGPSGAGKKTRVVALLRQLYGPGTEKLRIEHQSVLTASKKKLEISTVASNYHLEVNPSDVGIHDRVVVQELIKTLASSHQLDTVGQRDFKVVVIVEADKLTKDAQHGLRRTMEKYMSTCRIILCANSTSKVIPAIRSRCLVVRVPAPTNEQIVSILQNICKKESLNLPIQLAEKIAVKSRRNLRRAILMCEACKVESYPFSSTQEVSLPDWEVFLRTTANMIVSEQSPNRLFEVRGRLYELLSHCVPTNAIFQGLLRELIQNVDGELKAEVTRLAAYHEHRLNLGSKAIYHLEAFVASFMALYKKFLEENMADMF</sequence>
<comment type="function">
    <text evidence="5">Subunit of the replication factor C (RFC) complex which acts during elongation of primed DNA templates by DNA polymerases delta and epsilon, and is necessary for ATP-dependent loading of proliferating cell nuclear antigen (PCNA) onto primed DNA.</text>
</comment>
<evidence type="ECO:0000256" key="1">
    <source>
        <dbReference type="ARBA" id="ARBA00004123"/>
    </source>
</evidence>
<dbReference type="SUPFAM" id="SSF52540">
    <property type="entry name" value="P-loop containing nucleoside triphosphate hydrolases"/>
    <property type="match status" value="1"/>
</dbReference>
<dbReference type="FunFam" id="1.20.272.10:FF:000002">
    <property type="entry name" value="Replication factor C subunit 3"/>
    <property type="match status" value="1"/>
</dbReference>
<reference evidence="11" key="2">
    <citation type="journal article" date="2018" name="Environ. Sci. Technol.">
        <title>The Toxicogenome of Hyalella azteca: A Model for Sediment Ecotoxicology and Evolutionary Toxicology.</title>
        <authorList>
            <person name="Poynton H.C."/>
            <person name="Hasenbein S."/>
            <person name="Benoit J.B."/>
            <person name="Sepulveda M.S."/>
            <person name="Poelchau M.F."/>
            <person name="Hughes D.S.T."/>
            <person name="Murali S.C."/>
            <person name="Chen S."/>
            <person name="Glastad K.M."/>
            <person name="Goodisman M.A.D."/>
            <person name="Werren J.H."/>
            <person name="Vineis J.H."/>
            <person name="Bowen J.L."/>
            <person name="Friedrich M."/>
            <person name="Jones J."/>
            <person name="Robertson H.M."/>
            <person name="Feyereisen R."/>
            <person name="Mechler-Hickson A."/>
            <person name="Mathers N."/>
            <person name="Lee C.E."/>
            <person name="Colbourne J.K."/>
            <person name="Biales A."/>
            <person name="Johnston J.S."/>
            <person name="Wellborn G.A."/>
            <person name="Rosendale A.J."/>
            <person name="Cridge A.G."/>
            <person name="Munoz-Torres M.C."/>
            <person name="Bain P.A."/>
            <person name="Manny A.R."/>
            <person name="Major K.M."/>
            <person name="Lambert F.N."/>
            <person name="Vulpe C.D."/>
            <person name="Tuck P."/>
            <person name="Blalock B.J."/>
            <person name="Lin Y.Y."/>
            <person name="Smith M.E."/>
            <person name="Ochoa-Acuna H."/>
            <person name="Chen M.M."/>
            <person name="Childers C.P."/>
            <person name="Qu J."/>
            <person name="Dugan S."/>
            <person name="Lee S.L."/>
            <person name="Chao H."/>
            <person name="Dinh H."/>
            <person name="Han Y."/>
            <person name="Doddapaneni H."/>
            <person name="Worley K.C."/>
            <person name="Muzny D.M."/>
            <person name="Gibbs R.A."/>
            <person name="Richards S."/>
        </authorList>
    </citation>
    <scope>NUCLEOTIDE SEQUENCE</scope>
    <source>
        <strain evidence="11">HAZT.00-mixed</strain>
        <tissue evidence="11">Whole organism</tissue>
    </source>
</reference>
<accession>A0A6A0HA96</accession>
<dbReference type="Pfam" id="PF22534">
    <property type="entry name" value="RFC_C"/>
    <property type="match status" value="1"/>
</dbReference>
<dbReference type="PANTHER" id="PTHR11669:SF1">
    <property type="entry name" value="REPLICATION FACTOR C SUBUNIT 3"/>
    <property type="match status" value="1"/>
</dbReference>
<dbReference type="Proteomes" id="UP000711488">
    <property type="component" value="Unassembled WGS sequence"/>
</dbReference>
<reference evidence="11" key="1">
    <citation type="submission" date="2014-08" db="EMBL/GenBank/DDBJ databases">
        <authorList>
            <person name="Murali S."/>
            <person name="Richards S."/>
            <person name="Bandaranaike D."/>
            <person name="Bellair M."/>
            <person name="Blankenburg K."/>
            <person name="Chao H."/>
            <person name="Dinh H."/>
            <person name="Doddapaneni H."/>
            <person name="Dugan-Rocha S."/>
            <person name="Elkadiri S."/>
            <person name="Gnanaolivu R."/>
            <person name="Hughes D."/>
            <person name="Lee S."/>
            <person name="Li M."/>
            <person name="Ming W."/>
            <person name="Munidasa M."/>
            <person name="Muniz J."/>
            <person name="Nguyen L."/>
            <person name="Osuji N."/>
            <person name="Pu L.-L."/>
            <person name="Puazo M."/>
            <person name="Skinner E."/>
            <person name="Qu C."/>
            <person name="Quiroz J."/>
            <person name="Raj R."/>
            <person name="Weissenberger G."/>
            <person name="Xin Y."/>
            <person name="Zou X."/>
            <person name="Han Y."/>
            <person name="Worley K."/>
            <person name="Muzny D."/>
            <person name="Gibbs R."/>
        </authorList>
    </citation>
    <scope>NUCLEOTIDE SEQUENCE</scope>
    <source>
        <strain evidence="11">HAZT.00-mixed</strain>
        <tissue evidence="11">Whole organism</tissue>
    </source>
</reference>
<dbReference type="Gene3D" id="1.10.8.60">
    <property type="match status" value="1"/>
</dbReference>
<comment type="similarity">
    <text evidence="2">Belongs to the activator 1 small subunits family.</text>
</comment>
<evidence type="ECO:0000256" key="6">
    <source>
        <dbReference type="ARBA" id="ARBA00062267"/>
    </source>
</evidence>
<dbReference type="GO" id="GO:0006281">
    <property type="term" value="P:DNA repair"/>
    <property type="evidence" value="ECO:0007669"/>
    <property type="project" value="UniProtKB-ARBA"/>
</dbReference>
<evidence type="ECO:0000256" key="7">
    <source>
        <dbReference type="ARBA" id="ARBA00070184"/>
    </source>
</evidence>
<dbReference type="GO" id="GO:0003677">
    <property type="term" value="F:DNA binding"/>
    <property type="evidence" value="ECO:0007669"/>
    <property type="project" value="InterPro"/>
</dbReference>
<dbReference type="GO" id="GO:0003689">
    <property type="term" value="F:DNA clamp loader activity"/>
    <property type="evidence" value="ECO:0007669"/>
    <property type="project" value="TreeGrafter"/>
</dbReference>
<dbReference type="Gene3D" id="3.40.50.300">
    <property type="entry name" value="P-loop containing nucleotide triphosphate hydrolases"/>
    <property type="match status" value="1"/>
</dbReference>
<keyword evidence="3" id="KW-0235">DNA replication</keyword>
<comment type="caution">
    <text evidence="11">The sequence shown here is derived from an EMBL/GenBank/DDBJ whole genome shotgun (WGS) entry which is preliminary data.</text>
</comment>
<protein>
    <recommendedName>
        <fullName evidence="7">Replication factor C subunit 3</fullName>
    </recommendedName>
    <alternativeName>
        <fullName evidence="9">Activator 1 38 kDa subunit</fullName>
    </alternativeName>
    <alternativeName>
        <fullName evidence="10">Activator 1 subunit 3</fullName>
    </alternativeName>
    <alternativeName>
        <fullName evidence="8">Replication factor C 38 kDa subunit</fullName>
    </alternativeName>
</protein>
<name>A0A6A0HA96_HYAAZ</name>
<dbReference type="Pfam" id="PF13177">
    <property type="entry name" value="DNA_pol3_delta2"/>
    <property type="match status" value="1"/>
</dbReference>
<dbReference type="GO" id="GO:0006271">
    <property type="term" value="P:DNA strand elongation involved in DNA replication"/>
    <property type="evidence" value="ECO:0007669"/>
    <property type="project" value="UniProtKB-ARBA"/>
</dbReference>
<dbReference type="InterPro" id="IPR050238">
    <property type="entry name" value="DNA_Rep/Repair_Clamp_Loader"/>
</dbReference>
<proteinExistence type="inferred from homology"/>
<reference evidence="11" key="3">
    <citation type="submission" date="2019-06" db="EMBL/GenBank/DDBJ databases">
        <authorList>
            <person name="Poynton C."/>
            <person name="Hasenbein S."/>
            <person name="Benoit J.B."/>
            <person name="Sepulveda M.S."/>
            <person name="Poelchau M.F."/>
            <person name="Murali S.C."/>
            <person name="Chen S."/>
            <person name="Glastad K.M."/>
            <person name="Werren J.H."/>
            <person name="Vineis J.H."/>
            <person name="Bowen J.L."/>
            <person name="Friedrich M."/>
            <person name="Jones J."/>
            <person name="Robertson H.M."/>
            <person name="Feyereisen R."/>
            <person name="Mechler-Hickson A."/>
            <person name="Mathers N."/>
            <person name="Lee C.E."/>
            <person name="Colbourne J.K."/>
            <person name="Biales A."/>
            <person name="Johnston J.S."/>
            <person name="Wellborn G.A."/>
            <person name="Rosendale A.J."/>
            <person name="Cridge A.G."/>
            <person name="Munoz-Torres M.C."/>
            <person name="Bain P.A."/>
            <person name="Manny A.R."/>
            <person name="Major K.M."/>
            <person name="Lambert F.N."/>
            <person name="Vulpe C.D."/>
            <person name="Tuck P."/>
            <person name="Blalock B.J."/>
            <person name="Lin Y.-Y."/>
            <person name="Smith M.E."/>
            <person name="Ochoa-Acuna H."/>
            <person name="Chen M.-J.M."/>
            <person name="Childers C.P."/>
            <person name="Qu J."/>
            <person name="Dugan S."/>
            <person name="Lee S.L."/>
            <person name="Chao H."/>
            <person name="Dinh H."/>
            <person name="Han Y."/>
            <person name="Doddapaneni H."/>
            <person name="Worley K.C."/>
            <person name="Muzny D.M."/>
            <person name="Gibbs R.A."/>
            <person name="Richards S."/>
        </authorList>
    </citation>
    <scope>NUCLEOTIDE SEQUENCE</scope>
    <source>
        <strain evidence="11">HAZT.00-mixed</strain>
        <tissue evidence="11">Whole organism</tissue>
    </source>
</reference>
<dbReference type="AlphaFoldDB" id="A0A6A0HA96"/>
<comment type="subcellular location">
    <subcellularLocation>
        <location evidence="1">Nucleus</location>
    </subcellularLocation>
</comment>
<dbReference type="FunFam" id="3.40.50.300:FF:000136">
    <property type="entry name" value="Replication factor C subunit 5"/>
    <property type="match status" value="1"/>
</dbReference>
<dbReference type="EMBL" id="JQDR03003150">
    <property type="protein sequence ID" value="KAA0202690.1"/>
    <property type="molecule type" value="Genomic_DNA"/>
</dbReference>
<keyword evidence="4" id="KW-0539">Nucleus</keyword>
<dbReference type="GO" id="GO:0005634">
    <property type="term" value="C:nucleus"/>
    <property type="evidence" value="ECO:0007669"/>
    <property type="project" value="UniProtKB-SubCell"/>
</dbReference>
<dbReference type="Pfam" id="PF21960">
    <property type="entry name" value="RCF1-5-like_lid"/>
    <property type="match status" value="1"/>
</dbReference>
<dbReference type="SUPFAM" id="SSF48019">
    <property type="entry name" value="post-AAA+ oligomerization domain-like"/>
    <property type="match status" value="1"/>
</dbReference>
<evidence type="ECO:0000256" key="5">
    <source>
        <dbReference type="ARBA" id="ARBA00058626"/>
    </source>
</evidence>
<evidence type="ECO:0000313" key="11">
    <source>
        <dbReference type="EMBL" id="KAA0202690.1"/>
    </source>
</evidence>
<evidence type="ECO:0000256" key="8">
    <source>
        <dbReference type="ARBA" id="ARBA00076818"/>
    </source>
</evidence>
<evidence type="ECO:0000256" key="9">
    <source>
        <dbReference type="ARBA" id="ARBA00079394"/>
    </source>
</evidence>